<dbReference type="HOGENOM" id="CLU_000288_125_7_1"/>
<feature type="region of interest" description="Disordered" evidence="1">
    <location>
        <begin position="142"/>
        <end position="168"/>
    </location>
</feature>
<evidence type="ECO:0000313" key="4">
    <source>
        <dbReference type="EMBL" id="EXJ94081.1"/>
    </source>
</evidence>
<dbReference type="Pfam" id="PF00931">
    <property type="entry name" value="NB-ARC"/>
    <property type="match status" value="1"/>
</dbReference>
<evidence type="ECO:0000313" key="5">
    <source>
        <dbReference type="Proteomes" id="UP000019484"/>
    </source>
</evidence>
<sequence length="860" mass="96620">MNLQRSMLAKVREEVGFMWNMSSNFEQISVDYPVISAYERWPTSYKVGFMRNRKDVLVDRSFATTNVPGERLIQVDADHFQIYTISPQTLLEEAITRLALTVKQATSPSALGTVNSTLEADDVAAALDQLWLNTPAASRIAKDDKHIHSSQQDSLPPDSGVQSPEGATIGSSNVAAGYEIVPAAGAVAATTPAVKLPCYMVKQHSRAGGCIGRDNVLEMIDEALLPTAPGAELYSTQEIKSFAICGLGGLGKTQIALEFARTRKRHFDAIFFVYADSLTKLAESFDNIAKELGLADKTQVDNSVVNRDRVLEWLNLPLKHARGQDNEDVPLAADAYANYLLIFDNADEPELLTEYWPMTGTGSILVTSRDPLTKSRIYSNNGIDLEPLDQEHAAQLLQSLTGYDSPSDHEVAVQIATRMGGLPLALQQIAGRIQRKHLTFREFLGLYEKPAFQQDVHQSKERGFGNAYERMLLDVWSLDNLKPEAVRLLECCALLDPDRIPESIFLAEDNEVPGSLSDPMKFEVARTDLIKGSLVKRLHGQSVLTVHRVLQDSIRVRMPSQRFCDVFVAVMNMIIRAWPSQALSFAFEPTLWTTYGILLPHIEHLIEMLERAVPFKESADDAGKFVALLVKAGWYQHERGNYEDALSMFEKASHIVSPWSTVLGRIVADIDFCITNSTSFTKDWGKRALSAERNMAYRLAHPDDVFNLAIAHNEMSYYYNEQGRYRDAVHHGLQALAVYQHMEMYRTGEALAINPRINIAHAHYWLGELAEAESYALRCLERIEMNQYEWDFNANRTGNTLYILGNIRRMQGALDESFVLYKRSLDHYKSTLGELHAHTLKVYVKVADHYTQRGEFELAT</sequence>
<organism evidence="4 5">
    <name type="scientific">Capronia coronata CBS 617.96</name>
    <dbReference type="NCBI Taxonomy" id="1182541"/>
    <lineage>
        <taxon>Eukaryota</taxon>
        <taxon>Fungi</taxon>
        <taxon>Dikarya</taxon>
        <taxon>Ascomycota</taxon>
        <taxon>Pezizomycotina</taxon>
        <taxon>Eurotiomycetes</taxon>
        <taxon>Chaetothyriomycetidae</taxon>
        <taxon>Chaetothyriales</taxon>
        <taxon>Herpotrichiellaceae</taxon>
        <taxon>Capronia</taxon>
    </lineage>
</organism>
<comment type="caution">
    <text evidence="4">The sequence shown here is derived from an EMBL/GenBank/DDBJ whole genome shotgun (WGS) entry which is preliminary data.</text>
</comment>
<dbReference type="Pfam" id="PF25000">
    <property type="entry name" value="DUF7779"/>
    <property type="match status" value="1"/>
</dbReference>
<reference evidence="4 5" key="1">
    <citation type="submission" date="2013-03" db="EMBL/GenBank/DDBJ databases">
        <title>The Genome Sequence of Capronia coronata CBS 617.96.</title>
        <authorList>
            <consortium name="The Broad Institute Genomics Platform"/>
            <person name="Cuomo C."/>
            <person name="de Hoog S."/>
            <person name="Gorbushina A."/>
            <person name="Walker B."/>
            <person name="Young S.K."/>
            <person name="Zeng Q."/>
            <person name="Gargeya S."/>
            <person name="Fitzgerald M."/>
            <person name="Haas B."/>
            <person name="Abouelleil A."/>
            <person name="Allen A.W."/>
            <person name="Alvarado L."/>
            <person name="Arachchi H.M."/>
            <person name="Berlin A.M."/>
            <person name="Chapman S.B."/>
            <person name="Gainer-Dewar J."/>
            <person name="Goldberg J."/>
            <person name="Griggs A."/>
            <person name="Gujja S."/>
            <person name="Hansen M."/>
            <person name="Howarth C."/>
            <person name="Imamovic A."/>
            <person name="Ireland A."/>
            <person name="Larimer J."/>
            <person name="McCowan C."/>
            <person name="Murphy C."/>
            <person name="Pearson M."/>
            <person name="Poon T.W."/>
            <person name="Priest M."/>
            <person name="Roberts A."/>
            <person name="Saif S."/>
            <person name="Shea T."/>
            <person name="Sisk P."/>
            <person name="Sykes S."/>
            <person name="Wortman J."/>
            <person name="Nusbaum C."/>
            <person name="Birren B."/>
        </authorList>
    </citation>
    <scope>NUCLEOTIDE SEQUENCE [LARGE SCALE GENOMIC DNA]</scope>
    <source>
        <strain evidence="4 5">CBS 617.96</strain>
    </source>
</reference>
<dbReference type="AlphaFoldDB" id="W9YXT2"/>
<dbReference type="PANTHER" id="PTHR35205:SF1">
    <property type="entry name" value="ZU5 DOMAIN-CONTAINING PROTEIN"/>
    <property type="match status" value="1"/>
</dbReference>
<dbReference type="Gene3D" id="1.25.40.10">
    <property type="entry name" value="Tetratricopeptide repeat domain"/>
    <property type="match status" value="1"/>
</dbReference>
<dbReference type="Gene3D" id="3.40.50.300">
    <property type="entry name" value="P-loop containing nucleotide triphosphate hydrolases"/>
    <property type="match status" value="1"/>
</dbReference>
<dbReference type="InterPro" id="IPR027417">
    <property type="entry name" value="P-loop_NTPase"/>
</dbReference>
<protein>
    <submittedName>
        <fullName evidence="4">Uncharacterized protein</fullName>
    </submittedName>
</protein>
<dbReference type="PANTHER" id="PTHR35205">
    <property type="entry name" value="NB-ARC AND TPR DOMAIN PROTEIN"/>
    <property type="match status" value="1"/>
</dbReference>
<dbReference type="SMART" id="SM00028">
    <property type="entry name" value="TPR"/>
    <property type="match status" value="4"/>
</dbReference>
<name>W9YXT2_9EURO</name>
<dbReference type="RefSeq" id="XP_007721575.1">
    <property type="nucleotide sequence ID" value="XM_007723385.1"/>
</dbReference>
<feature type="domain" description="DUF7779" evidence="3">
    <location>
        <begin position="476"/>
        <end position="562"/>
    </location>
</feature>
<dbReference type="SUPFAM" id="SSF52540">
    <property type="entry name" value="P-loop containing nucleoside triphosphate hydrolases"/>
    <property type="match status" value="1"/>
</dbReference>
<gene>
    <name evidence="4" type="ORF">A1O1_02474</name>
</gene>
<dbReference type="Proteomes" id="UP000019484">
    <property type="component" value="Unassembled WGS sequence"/>
</dbReference>
<feature type="domain" description="NB-ARC" evidence="2">
    <location>
        <begin position="233"/>
        <end position="400"/>
    </location>
</feature>
<dbReference type="InterPro" id="IPR011990">
    <property type="entry name" value="TPR-like_helical_dom_sf"/>
</dbReference>
<evidence type="ECO:0000259" key="2">
    <source>
        <dbReference type="Pfam" id="PF00931"/>
    </source>
</evidence>
<dbReference type="GO" id="GO:0043531">
    <property type="term" value="F:ADP binding"/>
    <property type="evidence" value="ECO:0007669"/>
    <property type="project" value="InterPro"/>
</dbReference>
<dbReference type="OrthoDB" id="6161812at2759"/>
<dbReference type="InterPro" id="IPR056681">
    <property type="entry name" value="DUF7779"/>
</dbReference>
<evidence type="ECO:0000259" key="3">
    <source>
        <dbReference type="Pfam" id="PF25000"/>
    </source>
</evidence>
<dbReference type="InterPro" id="IPR002182">
    <property type="entry name" value="NB-ARC"/>
</dbReference>
<keyword evidence="5" id="KW-1185">Reference proteome</keyword>
<dbReference type="GeneID" id="19157374"/>
<accession>W9YXT2</accession>
<dbReference type="EMBL" id="AMWN01000002">
    <property type="protein sequence ID" value="EXJ94081.1"/>
    <property type="molecule type" value="Genomic_DNA"/>
</dbReference>
<evidence type="ECO:0000256" key="1">
    <source>
        <dbReference type="SAM" id="MobiDB-lite"/>
    </source>
</evidence>
<proteinExistence type="predicted"/>
<dbReference type="eggNOG" id="ENOG502RMUE">
    <property type="taxonomic scope" value="Eukaryota"/>
</dbReference>
<dbReference type="SUPFAM" id="SSF48452">
    <property type="entry name" value="TPR-like"/>
    <property type="match status" value="2"/>
</dbReference>
<dbReference type="Pfam" id="PF13374">
    <property type="entry name" value="TPR_10"/>
    <property type="match status" value="1"/>
</dbReference>
<dbReference type="STRING" id="1182541.W9YXT2"/>
<dbReference type="InterPro" id="IPR019734">
    <property type="entry name" value="TPR_rpt"/>
</dbReference>